<dbReference type="EMBL" id="JAXUIC010000005">
    <property type="protein sequence ID" value="KAK4591418.1"/>
    <property type="molecule type" value="Genomic_DNA"/>
</dbReference>
<dbReference type="PANTHER" id="PTHR13003">
    <property type="entry name" value="NUP107-RELATED"/>
    <property type="match status" value="1"/>
</dbReference>
<reference evidence="9 10" key="1">
    <citation type="journal article" date="2023" name="G3 (Bethesda)">
        <title>A haplotype-resolved chromosome-scale genome for Quercus rubra L. provides insights into the genetics of adaptive traits for red oak species.</title>
        <authorList>
            <person name="Kapoor B."/>
            <person name="Jenkins J."/>
            <person name="Schmutz J."/>
            <person name="Zhebentyayeva T."/>
            <person name="Kuelheim C."/>
            <person name="Coggeshall M."/>
            <person name="Heim C."/>
            <person name="Lasky J.R."/>
            <person name="Leites L."/>
            <person name="Islam-Faridi N."/>
            <person name="Romero-Severson J."/>
            <person name="DeLeo V.L."/>
            <person name="Lucas S.M."/>
            <person name="Lazic D."/>
            <person name="Gailing O."/>
            <person name="Carlson J."/>
            <person name="Staton M."/>
        </authorList>
    </citation>
    <scope>NUCLEOTIDE SEQUENCE [LARGE SCALE GENOMIC DNA]</scope>
    <source>
        <strain evidence="9">Pseudo-F2</strain>
    </source>
</reference>
<dbReference type="GO" id="GO:0031080">
    <property type="term" value="C:nuclear pore outer ring"/>
    <property type="evidence" value="ECO:0007669"/>
    <property type="project" value="TreeGrafter"/>
</dbReference>
<keyword evidence="6" id="KW-0906">Nuclear pore complex</keyword>
<dbReference type="PANTHER" id="PTHR13003:SF2">
    <property type="entry name" value="NUCLEAR PORE COMPLEX PROTEIN NUP107"/>
    <property type="match status" value="1"/>
</dbReference>
<protein>
    <submittedName>
        <fullName evidence="9">Uncharacterized protein</fullName>
    </submittedName>
</protein>
<keyword evidence="2" id="KW-0813">Transport</keyword>
<evidence type="ECO:0000256" key="1">
    <source>
        <dbReference type="ARBA" id="ARBA00004567"/>
    </source>
</evidence>
<evidence type="ECO:0000256" key="3">
    <source>
        <dbReference type="ARBA" id="ARBA00022816"/>
    </source>
</evidence>
<name>A0AAN7FDF3_QUERU</name>
<comment type="subcellular location">
    <subcellularLocation>
        <location evidence="1">Nucleus</location>
        <location evidence="1">Nuclear pore complex</location>
    </subcellularLocation>
</comment>
<organism evidence="9 10">
    <name type="scientific">Quercus rubra</name>
    <name type="common">Northern red oak</name>
    <name type="synonym">Quercus borealis</name>
    <dbReference type="NCBI Taxonomy" id="3512"/>
    <lineage>
        <taxon>Eukaryota</taxon>
        <taxon>Viridiplantae</taxon>
        <taxon>Streptophyta</taxon>
        <taxon>Embryophyta</taxon>
        <taxon>Tracheophyta</taxon>
        <taxon>Spermatophyta</taxon>
        <taxon>Magnoliopsida</taxon>
        <taxon>eudicotyledons</taxon>
        <taxon>Gunneridae</taxon>
        <taxon>Pentapetalae</taxon>
        <taxon>rosids</taxon>
        <taxon>fabids</taxon>
        <taxon>Fagales</taxon>
        <taxon>Fagaceae</taxon>
        <taxon>Quercus</taxon>
    </lineage>
</organism>
<evidence type="ECO:0000256" key="6">
    <source>
        <dbReference type="ARBA" id="ARBA00023132"/>
    </source>
</evidence>
<dbReference type="GO" id="GO:0006606">
    <property type="term" value="P:protein import into nucleus"/>
    <property type="evidence" value="ECO:0007669"/>
    <property type="project" value="TreeGrafter"/>
</dbReference>
<dbReference type="Proteomes" id="UP001324115">
    <property type="component" value="Unassembled WGS sequence"/>
</dbReference>
<dbReference type="GO" id="GO:0000973">
    <property type="term" value="P:post-transcriptional tethering of RNA polymerase II gene DNA at nuclear periphery"/>
    <property type="evidence" value="ECO:0007669"/>
    <property type="project" value="TreeGrafter"/>
</dbReference>
<keyword evidence="10" id="KW-1185">Reference proteome</keyword>
<keyword evidence="3" id="KW-0509">mRNA transport</keyword>
<keyword evidence="7" id="KW-0539">Nucleus</keyword>
<evidence type="ECO:0000256" key="7">
    <source>
        <dbReference type="ARBA" id="ARBA00023242"/>
    </source>
</evidence>
<keyword evidence="4" id="KW-0653">Protein transport</keyword>
<comment type="caution">
    <text evidence="9">The sequence shown here is derived from an EMBL/GenBank/DDBJ whole genome shotgun (WGS) entry which is preliminary data.</text>
</comment>
<feature type="compositionally biased region" description="Polar residues" evidence="8">
    <location>
        <begin position="86"/>
        <end position="99"/>
    </location>
</feature>
<evidence type="ECO:0000256" key="4">
    <source>
        <dbReference type="ARBA" id="ARBA00022927"/>
    </source>
</evidence>
<dbReference type="AlphaFoldDB" id="A0AAN7FDF3"/>
<proteinExistence type="predicted"/>
<dbReference type="InterPro" id="IPR007252">
    <property type="entry name" value="Nup84/Nup107"/>
</dbReference>
<evidence type="ECO:0000313" key="10">
    <source>
        <dbReference type="Proteomes" id="UP001324115"/>
    </source>
</evidence>
<feature type="region of interest" description="Disordered" evidence="8">
    <location>
        <begin position="80"/>
        <end position="105"/>
    </location>
</feature>
<evidence type="ECO:0000256" key="2">
    <source>
        <dbReference type="ARBA" id="ARBA00022448"/>
    </source>
</evidence>
<sequence>MDMDTSPSHMNPKDLTVREQFRYYGKRHSATCISPLRERSASKFSESRLLHDGQSIHSPTNATLFLENMKQEAESIVADHSEGTAARTQSASKWRSSIDGNGMTDMDTGTDSVRYSLKACKHEDDSFADVGDTTFAPFASLLDSAIQGLMPIPDLIQSFERSCRNVSESMRYGSNVQHQVVEDKLMRQKAVLLLDEAASGLFCGTSLGKEINL</sequence>
<gene>
    <name evidence="9" type="ORF">RGQ29_021572</name>
</gene>
<accession>A0AAN7FDF3</accession>
<evidence type="ECO:0000256" key="8">
    <source>
        <dbReference type="SAM" id="MobiDB-lite"/>
    </source>
</evidence>
<keyword evidence="5" id="KW-0811">Translocation</keyword>
<dbReference type="GO" id="GO:0006406">
    <property type="term" value="P:mRNA export from nucleus"/>
    <property type="evidence" value="ECO:0007669"/>
    <property type="project" value="TreeGrafter"/>
</dbReference>
<evidence type="ECO:0000256" key="5">
    <source>
        <dbReference type="ARBA" id="ARBA00023010"/>
    </source>
</evidence>
<dbReference type="GO" id="GO:0017056">
    <property type="term" value="F:structural constituent of nuclear pore"/>
    <property type="evidence" value="ECO:0007669"/>
    <property type="project" value="InterPro"/>
</dbReference>
<evidence type="ECO:0000313" key="9">
    <source>
        <dbReference type="EMBL" id="KAK4591418.1"/>
    </source>
</evidence>